<protein>
    <submittedName>
        <fullName evidence="2">Uncharacterized protein</fullName>
    </submittedName>
</protein>
<dbReference type="AlphaFoldDB" id="A0A1R1ELG2"/>
<accession>A0A1R1ELG2</accession>
<dbReference type="STRING" id="297318.BK138_21285"/>
<feature type="transmembrane region" description="Helical" evidence="1">
    <location>
        <begin position="6"/>
        <end position="23"/>
    </location>
</feature>
<gene>
    <name evidence="2" type="ORF">BK138_21285</name>
</gene>
<keyword evidence="3" id="KW-1185">Reference proteome</keyword>
<dbReference type="Proteomes" id="UP000187172">
    <property type="component" value="Unassembled WGS sequence"/>
</dbReference>
<sequence length="68" mass="7678">MSNLIWSSFAEGLIFLFMGILAPKISLESAAVMFNVADFFAPDRVVGESRDNPLWHLFDRLTDVSSRK</sequence>
<dbReference type="EMBL" id="MRTP01000006">
    <property type="protein sequence ID" value="OMF52619.1"/>
    <property type="molecule type" value="Genomic_DNA"/>
</dbReference>
<reference evidence="2 3" key="1">
    <citation type="submission" date="2016-11" db="EMBL/GenBank/DDBJ databases">
        <title>Paenibacillus species isolates.</title>
        <authorList>
            <person name="Beno S.M."/>
        </authorList>
    </citation>
    <scope>NUCLEOTIDE SEQUENCE [LARGE SCALE GENOMIC DNA]</scope>
    <source>
        <strain evidence="2 3">FSL R5-0378</strain>
    </source>
</reference>
<evidence type="ECO:0000313" key="2">
    <source>
        <dbReference type="EMBL" id="OMF52619.1"/>
    </source>
</evidence>
<organism evidence="2 3">
    <name type="scientific">Paenibacillus rhizosphaerae</name>
    <dbReference type="NCBI Taxonomy" id="297318"/>
    <lineage>
        <taxon>Bacteria</taxon>
        <taxon>Bacillati</taxon>
        <taxon>Bacillota</taxon>
        <taxon>Bacilli</taxon>
        <taxon>Bacillales</taxon>
        <taxon>Paenibacillaceae</taxon>
        <taxon>Paenibacillus</taxon>
    </lineage>
</organism>
<name>A0A1R1ELG2_9BACL</name>
<proteinExistence type="predicted"/>
<evidence type="ECO:0000256" key="1">
    <source>
        <dbReference type="SAM" id="Phobius"/>
    </source>
</evidence>
<keyword evidence="1" id="KW-0472">Membrane</keyword>
<keyword evidence="1" id="KW-0812">Transmembrane</keyword>
<comment type="caution">
    <text evidence="2">The sequence shown here is derived from an EMBL/GenBank/DDBJ whole genome shotgun (WGS) entry which is preliminary data.</text>
</comment>
<keyword evidence="1" id="KW-1133">Transmembrane helix</keyword>
<evidence type="ECO:0000313" key="3">
    <source>
        <dbReference type="Proteomes" id="UP000187172"/>
    </source>
</evidence>